<protein>
    <submittedName>
        <fullName evidence="1">Uncharacterized protein</fullName>
    </submittedName>
</protein>
<dbReference type="AlphaFoldDB" id="A0A822YRK0"/>
<dbReference type="EMBL" id="DUZY01000004">
    <property type="protein sequence ID" value="DAD35147.1"/>
    <property type="molecule type" value="Genomic_DNA"/>
</dbReference>
<name>A0A822YRK0_NELNU</name>
<comment type="caution">
    <text evidence="1">The sequence shown here is derived from an EMBL/GenBank/DDBJ whole genome shotgun (WGS) entry which is preliminary data.</text>
</comment>
<organism evidence="1 2">
    <name type="scientific">Nelumbo nucifera</name>
    <name type="common">Sacred lotus</name>
    <dbReference type="NCBI Taxonomy" id="4432"/>
    <lineage>
        <taxon>Eukaryota</taxon>
        <taxon>Viridiplantae</taxon>
        <taxon>Streptophyta</taxon>
        <taxon>Embryophyta</taxon>
        <taxon>Tracheophyta</taxon>
        <taxon>Spermatophyta</taxon>
        <taxon>Magnoliopsida</taxon>
        <taxon>Proteales</taxon>
        <taxon>Nelumbonaceae</taxon>
        <taxon>Nelumbo</taxon>
    </lineage>
</organism>
<sequence>MEYLEELLSRTDFFRDLKRDEDGHIVRCKIHEPFHDIVRELSRDEYKLIKDTKSGFSDLDDLGVTRQLSLTWDVDTNTIEDHSNLCFSALFCFGGLKKQDGNTTTILSNSYSKLHTLLYFGNPRSGKLPNRLFSRLNLLRALDLSSTNISGSVKPIANLHLLHLDISNNFMNGSFSKQGKGKNSIFLLIVRIIITRII</sequence>
<dbReference type="InterPro" id="IPR032675">
    <property type="entry name" value="LRR_dom_sf"/>
</dbReference>
<dbReference type="SUPFAM" id="SSF52058">
    <property type="entry name" value="L domain-like"/>
    <property type="match status" value="1"/>
</dbReference>
<keyword evidence="2" id="KW-1185">Reference proteome</keyword>
<evidence type="ECO:0000313" key="2">
    <source>
        <dbReference type="Proteomes" id="UP000607653"/>
    </source>
</evidence>
<proteinExistence type="predicted"/>
<gene>
    <name evidence="1" type="ORF">HUJ06_005787</name>
</gene>
<reference evidence="1 2" key="1">
    <citation type="journal article" date="2020" name="Mol. Biol. Evol.">
        <title>Distinct Expression and Methylation Patterns for Genes with Different Fates following a Single Whole-Genome Duplication in Flowering Plants.</title>
        <authorList>
            <person name="Shi T."/>
            <person name="Rahmani R.S."/>
            <person name="Gugger P.F."/>
            <person name="Wang M."/>
            <person name="Li H."/>
            <person name="Zhang Y."/>
            <person name="Li Z."/>
            <person name="Wang Q."/>
            <person name="Van de Peer Y."/>
            <person name="Marchal K."/>
            <person name="Chen J."/>
        </authorList>
    </citation>
    <scope>NUCLEOTIDE SEQUENCE [LARGE SCALE GENOMIC DNA]</scope>
    <source>
        <tissue evidence="1">Leaf</tissue>
    </source>
</reference>
<accession>A0A822YRK0</accession>
<dbReference type="Gene3D" id="3.80.10.10">
    <property type="entry name" value="Ribonuclease Inhibitor"/>
    <property type="match status" value="1"/>
</dbReference>
<evidence type="ECO:0000313" key="1">
    <source>
        <dbReference type="EMBL" id="DAD35147.1"/>
    </source>
</evidence>
<dbReference type="Proteomes" id="UP000607653">
    <property type="component" value="Unassembled WGS sequence"/>
</dbReference>